<sequence>MLTFKSQPTQLENGSFICECAYAGYKPNDIGDMKLDVSSQDENAKCILVTLAADATLNFNNQSDRVSIESKATRKLALGFLSKYPNVK</sequence>
<gene>
    <name evidence="1" type="ORF">M9Y10_030279</name>
</gene>
<organism evidence="1 2">
    <name type="scientific">Tritrichomonas musculus</name>
    <dbReference type="NCBI Taxonomy" id="1915356"/>
    <lineage>
        <taxon>Eukaryota</taxon>
        <taxon>Metamonada</taxon>
        <taxon>Parabasalia</taxon>
        <taxon>Tritrichomonadida</taxon>
        <taxon>Tritrichomonadidae</taxon>
        <taxon>Tritrichomonas</taxon>
    </lineage>
</organism>
<evidence type="ECO:0000313" key="2">
    <source>
        <dbReference type="Proteomes" id="UP001470230"/>
    </source>
</evidence>
<protein>
    <recommendedName>
        <fullName evidence="3">Nucleoplasmin-like domain-containing protein</fullName>
    </recommendedName>
</protein>
<proteinExistence type="predicted"/>
<evidence type="ECO:0000313" key="1">
    <source>
        <dbReference type="EMBL" id="KAK8893022.1"/>
    </source>
</evidence>
<name>A0ABR2KQ24_9EUKA</name>
<dbReference type="EMBL" id="JAPFFF010000004">
    <property type="protein sequence ID" value="KAK8893022.1"/>
    <property type="molecule type" value="Genomic_DNA"/>
</dbReference>
<evidence type="ECO:0008006" key="3">
    <source>
        <dbReference type="Google" id="ProtNLM"/>
    </source>
</evidence>
<keyword evidence="2" id="KW-1185">Reference proteome</keyword>
<comment type="caution">
    <text evidence="1">The sequence shown here is derived from an EMBL/GenBank/DDBJ whole genome shotgun (WGS) entry which is preliminary data.</text>
</comment>
<reference evidence="1 2" key="1">
    <citation type="submission" date="2024-04" db="EMBL/GenBank/DDBJ databases">
        <title>Tritrichomonas musculus Genome.</title>
        <authorList>
            <person name="Alves-Ferreira E."/>
            <person name="Grigg M."/>
            <person name="Lorenzi H."/>
            <person name="Galac M."/>
        </authorList>
    </citation>
    <scope>NUCLEOTIDE SEQUENCE [LARGE SCALE GENOMIC DNA]</scope>
    <source>
        <strain evidence="1 2">EAF2021</strain>
    </source>
</reference>
<dbReference type="Proteomes" id="UP001470230">
    <property type="component" value="Unassembled WGS sequence"/>
</dbReference>
<accession>A0ABR2KQ24</accession>